<comment type="caution">
    <text evidence="1">The sequence shown here is derived from an EMBL/GenBank/DDBJ whole genome shotgun (WGS) entry which is preliminary data.</text>
</comment>
<keyword evidence="2" id="KW-1185">Reference proteome</keyword>
<gene>
    <name evidence="1" type="ORF">MENTE1834_LOCUS35928</name>
</gene>
<dbReference type="Proteomes" id="UP001497535">
    <property type="component" value="Unassembled WGS sequence"/>
</dbReference>
<evidence type="ECO:0000313" key="2">
    <source>
        <dbReference type="Proteomes" id="UP001497535"/>
    </source>
</evidence>
<reference evidence="1" key="1">
    <citation type="submission" date="2023-11" db="EMBL/GenBank/DDBJ databases">
        <authorList>
            <person name="Poullet M."/>
        </authorList>
    </citation>
    <scope>NUCLEOTIDE SEQUENCE</scope>
    <source>
        <strain evidence="1">E1834</strain>
    </source>
</reference>
<evidence type="ECO:0000313" key="1">
    <source>
        <dbReference type="EMBL" id="CAK5088286.1"/>
    </source>
</evidence>
<accession>A0ACB1ABA3</accession>
<protein>
    <submittedName>
        <fullName evidence="1">Uncharacterized protein</fullName>
    </submittedName>
</protein>
<dbReference type="EMBL" id="CAVMJV010000070">
    <property type="protein sequence ID" value="CAK5088286.1"/>
    <property type="molecule type" value="Genomic_DNA"/>
</dbReference>
<sequence length="75" mass="9060">MEMSLSYIIVMFFRVRSKSWESSPTEIPDFRFILKSSVSISQLTIFYISKFFFTFFKFRKNEKYIDYSASPEPQI</sequence>
<proteinExistence type="predicted"/>
<organism evidence="1 2">
    <name type="scientific">Meloidogyne enterolobii</name>
    <name type="common">Root-knot nematode worm</name>
    <name type="synonym">Meloidogyne mayaguensis</name>
    <dbReference type="NCBI Taxonomy" id="390850"/>
    <lineage>
        <taxon>Eukaryota</taxon>
        <taxon>Metazoa</taxon>
        <taxon>Ecdysozoa</taxon>
        <taxon>Nematoda</taxon>
        <taxon>Chromadorea</taxon>
        <taxon>Rhabditida</taxon>
        <taxon>Tylenchina</taxon>
        <taxon>Tylenchomorpha</taxon>
        <taxon>Tylenchoidea</taxon>
        <taxon>Meloidogynidae</taxon>
        <taxon>Meloidogyninae</taxon>
        <taxon>Meloidogyne</taxon>
    </lineage>
</organism>
<name>A0ACB1ABA3_MELEN</name>